<dbReference type="InterPro" id="IPR051332">
    <property type="entry name" value="Fosfomycin_Res_Enzymes"/>
</dbReference>
<dbReference type="InterPro" id="IPR029068">
    <property type="entry name" value="Glyas_Bleomycin-R_OHBP_Dase"/>
</dbReference>
<evidence type="ECO:0000313" key="4">
    <source>
        <dbReference type="Proteomes" id="UP000053157"/>
    </source>
</evidence>
<dbReference type="Gene3D" id="3.10.180.10">
    <property type="entry name" value="2,3-Dihydroxybiphenyl 1,2-Dioxygenase, domain 1"/>
    <property type="match status" value="1"/>
</dbReference>
<dbReference type="RefSeq" id="WP_058573524.1">
    <property type="nucleotide sequence ID" value="NZ_LOPV01000628.1"/>
</dbReference>
<dbReference type="InterPro" id="IPR018146">
    <property type="entry name" value="Glyoxalase_1_CS"/>
</dbReference>
<dbReference type="EMBL" id="LOPV01000628">
    <property type="protein sequence ID" value="KTG12230.1"/>
    <property type="molecule type" value="Genomic_DNA"/>
</dbReference>
<dbReference type="Proteomes" id="UP000053157">
    <property type="component" value="Unassembled WGS sequence"/>
</dbReference>
<dbReference type="SUPFAM" id="SSF54593">
    <property type="entry name" value="Glyoxalase/Bleomycin resistance protein/Dihydroxybiphenyl dioxygenase"/>
    <property type="match status" value="1"/>
</dbReference>
<proteinExistence type="predicted"/>
<protein>
    <submittedName>
        <fullName evidence="3">Lactoylglutathione lyase</fullName>
    </submittedName>
</protein>
<accession>A0A0W1RF17</accession>
<dbReference type="PANTHER" id="PTHR36113">
    <property type="entry name" value="LYASE, PUTATIVE-RELATED-RELATED"/>
    <property type="match status" value="1"/>
</dbReference>
<organism evidence="3 4">
    <name type="scientific">Haloferax profundi</name>
    <dbReference type="NCBI Taxonomy" id="1544718"/>
    <lineage>
        <taxon>Archaea</taxon>
        <taxon>Methanobacteriati</taxon>
        <taxon>Methanobacteriota</taxon>
        <taxon>Stenosarchaea group</taxon>
        <taxon>Halobacteria</taxon>
        <taxon>Halobacteriales</taxon>
        <taxon>Haloferacaceae</taxon>
        <taxon>Haloferax</taxon>
    </lineage>
</organism>
<keyword evidence="4" id="KW-1185">Reference proteome</keyword>
<feature type="domain" description="VOC" evidence="2">
    <location>
        <begin position="2"/>
        <end position="120"/>
    </location>
</feature>
<keyword evidence="3" id="KW-0456">Lyase</keyword>
<gene>
    <name evidence="3" type="ORF">AUR66_19705</name>
</gene>
<dbReference type="GO" id="GO:0004462">
    <property type="term" value="F:lactoylglutathione lyase activity"/>
    <property type="evidence" value="ECO:0007669"/>
    <property type="project" value="InterPro"/>
</dbReference>
<keyword evidence="1" id="KW-0479">Metal-binding</keyword>
<dbReference type="PROSITE" id="PS00934">
    <property type="entry name" value="GLYOXALASE_I_1"/>
    <property type="match status" value="1"/>
</dbReference>
<dbReference type="InterPro" id="IPR037523">
    <property type="entry name" value="VOC_core"/>
</dbReference>
<dbReference type="PANTHER" id="PTHR36113:SF1">
    <property type="entry name" value="GLYOXALASE_BLEOMYCIN RESISTANCE PROTEIN_DIOXYGENASE"/>
    <property type="match status" value="1"/>
</dbReference>
<evidence type="ECO:0000313" key="3">
    <source>
        <dbReference type="EMBL" id="KTG12230.1"/>
    </source>
</evidence>
<sequence>MEILHVCLNVSDIEVSSAFYQSEFGLTPTWDFVTDDGKENRYFEGENGFELQLSEVDTADGAEDIQSWGHLAFKVNDLSRALERIDHYGIVEEPRYVAAADARVAFIADPDGHVIELIEPQ</sequence>
<dbReference type="GO" id="GO:0046872">
    <property type="term" value="F:metal ion binding"/>
    <property type="evidence" value="ECO:0007669"/>
    <property type="project" value="UniProtKB-KW"/>
</dbReference>
<dbReference type="InterPro" id="IPR004360">
    <property type="entry name" value="Glyas_Fos-R_dOase_dom"/>
</dbReference>
<dbReference type="CDD" id="cd06587">
    <property type="entry name" value="VOC"/>
    <property type="match status" value="1"/>
</dbReference>
<dbReference type="AlphaFoldDB" id="A0A0W1RF17"/>
<dbReference type="Pfam" id="PF00903">
    <property type="entry name" value="Glyoxalase"/>
    <property type="match status" value="1"/>
</dbReference>
<name>A0A0W1RF17_9EURY</name>
<reference evidence="3 4" key="1">
    <citation type="submission" date="2015-12" db="EMBL/GenBank/DDBJ databases">
        <title>Haloferax profundi sp. nov. isolated from the Discovery deep brine-seawater interface in the Red Sea.</title>
        <authorList>
            <person name="Zhang G."/>
            <person name="Stingl U."/>
            <person name="Rashid M."/>
        </authorList>
    </citation>
    <scope>NUCLEOTIDE SEQUENCE [LARGE SCALE GENOMIC DNA]</scope>
    <source>
        <strain evidence="3 4">SB29</strain>
    </source>
</reference>
<evidence type="ECO:0000256" key="1">
    <source>
        <dbReference type="ARBA" id="ARBA00022723"/>
    </source>
</evidence>
<evidence type="ECO:0000259" key="2">
    <source>
        <dbReference type="PROSITE" id="PS51819"/>
    </source>
</evidence>
<comment type="caution">
    <text evidence="3">The sequence shown here is derived from an EMBL/GenBank/DDBJ whole genome shotgun (WGS) entry which is preliminary data.</text>
</comment>
<dbReference type="PROSITE" id="PS51819">
    <property type="entry name" value="VOC"/>
    <property type="match status" value="1"/>
</dbReference>